<sequence>MEALPPPGPLILSYNAAENWNKFKQRGHFKQTSYEHPSAQKAAVSLHMAGQEAIAVFNTFRHRFAECDAIVQNFEGYCTPPRNDMF</sequence>
<evidence type="ECO:0000313" key="1">
    <source>
        <dbReference type="EMBL" id="KAH7959424.1"/>
    </source>
</evidence>
<dbReference type="Proteomes" id="UP000821865">
    <property type="component" value="Chromosome 3"/>
</dbReference>
<gene>
    <name evidence="1" type="ORF">HPB49_011098</name>
</gene>
<accession>A0ACB8D4W4</accession>
<name>A0ACB8D4W4_DERSI</name>
<comment type="caution">
    <text evidence="1">The sequence shown here is derived from an EMBL/GenBank/DDBJ whole genome shotgun (WGS) entry which is preliminary data.</text>
</comment>
<evidence type="ECO:0000313" key="2">
    <source>
        <dbReference type="Proteomes" id="UP000821865"/>
    </source>
</evidence>
<organism evidence="1 2">
    <name type="scientific">Dermacentor silvarum</name>
    <name type="common">Tick</name>
    <dbReference type="NCBI Taxonomy" id="543639"/>
    <lineage>
        <taxon>Eukaryota</taxon>
        <taxon>Metazoa</taxon>
        <taxon>Ecdysozoa</taxon>
        <taxon>Arthropoda</taxon>
        <taxon>Chelicerata</taxon>
        <taxon>Arachnida</taxon>
        <taxon>Acari</taxon>
        <taxon>Parasitiformes</taxon>
        <taxon>Ixodida</taxon>
        <taxon>Ixodoidea</taxon>
        <taxon>Ixodidae</taxon>
        <taxon>Rhipicephalinae</taxon>
        <taxon>Dermacentor</taxon>
    </lineage>
</organism>
<dbReference type="EMBL" id="CM023472">
    <property type="protein sequence ID" value="KAH7959424.1"/>
    <property type="molecule type" value="Genomic_DNA"/>
</dbReference>
<proteinExistence type="predicted"/>
<keyword evidence="2" id="KW-1185">Reference proteome</keyword>
<protein>
    <submittedName>
        <fullName evidence="1">Uncharacterized protein</fullName>
    </submittedName>
</protein>
<reference evidence="1" key="1">
    <citation type="submission" date="2020-05" db="EMBL/GenBank/DDBJ databases">
        <title>Large-scale comparative analyses of tick genomes elucidate their genetic diversity and vector capacities.</title>
        <authorList>
            <person name="Jia N."/>
            <person name="Wang J."/>
            <person name="Shi W."/>
            <person name="Du L."/>
            <person name="Sun Y."/>
            <person name="Zhan W."/>
            <person name="Jiang J."/>
            <person name="Wang Q."/>
            <person name="Zhang B."/>
            <person name="Ji P."/>
            <person name="Sakyi L.B."/>
            <person name="Cui X."/>
            <person name="Yuan T."/>
            <person name="Jiang B."/>
            <person name="Yang W."/>
            <person name="Lam T.T.-Y."/>
            <person name="Chang Q."/>
            <person name="Ding S."/>
            <person name="Wang X."/>
            <person name="Zhu J."/>
            <person name="Ruan X."/>
            <person name="Zhao L."/>
            <person name="Wei J."/>
            <person name="Que T."/>
            <person name="Du C."/>
            <person name="Cheng J."/>
            <person name="Dai P."/>
            <person name="Han X."/>
            <person name="Huang E."/>
            <person name="Gao Y."/>
            <person name="Liu J."/>
            <person name="Shao H."/>
            <person name="Ye R."/>
            <person name="Li L."/>
            <person name="Wei W."/>
            <person name="Wang X."/>
            <person name="Wang C."/>
            <person name="Yang T."/>
            <person name="Huo Q."/>
            <person name="Li W."/>
            <person name="Guo W."/>
            <person name="Chen H."/>
            <person name="Zhou L."/>
            <person name="Ni X."/>
            <person name="Tian J."/>
            <person name="Zhou Y."/>
            <person name="Sheng Y."/>
            <person name="Liu T."/>
            <person name="Pan Y."/>
            <person name="Xia L."/>
            <person name="Li J."/>
            <person name="Zhao F."/>
            <person name="Cao W."/>
        </authorList>
    </citation>
    <scope>NUCLEOTIDE SEQUENCE</scope>
    <source>
        <strain evidence="1">Dsil-2018</strain>
    </source>
</reference>